<evidence type="ECO:0008006" key="3">
    <source>
        <dbReference type="Google" id="ProtNLM"/>
    </source>
</evidence>
<dbReference type="Proteomes" id="UP001305779">
    <property type="component" value="Unassembled WGS sequence"/>
</dbReference>
<accession>A0ABR0DZK8</accession>
<evidence type="ECO:0000313" key="1">
    <source>
        <dbReference type="EMBL" id="KAK4494602.1"/>
    </source>
</evidence>
<dbReference type="EMBL" id="JAXOVC010000013">
    <property type="protein sequence ID" value="KAK4494602.1"/>
    <property type="molecule type" value="Genomic_DNA"/>
</dbReference>
<organism evidence="1 2">
    <name type="scientific">Zasmidium cellare</name>
    <name type="common">Wine cellar mold</name>
    <name type="synonym">Racodium cellare</name>
    <dbReference type="NCBI Taxonomy" id="395010"/>
    <lineage>
        <taxon>Eukaryota</taxon>
        <taxon>Fungi</taxon>
        <taxon>Dikarya</taxon>
        <taxon>Ascomycota</taxon>
        <taxon>Pezizomycotina</taxon>
        <taxon>Dothideomycetes</taxon>
        <taxon>Dothideomycetidae</taxon>
        <taxon>Mycosphaerellales</taxon>
        <taxon>Mycosphaerellaceae</taxon>
        <taxon>Zasmidium</taxon>
    </lineage>
</organism>
<keyword evidence="2" id="KW-1185">Reference proteome</keyword>
<comment type="caution">
    <text evidence="1">The sequence shown here is derived from an EMBL/GenBank/DDBJ whole genome shotgun (WGS) entry which is preliminary data.</text>
</comment>
<proteinExistence type="predicted"/>
<reference evidence="1 2" key="1">
    <citation type="journal article" date="2023" name="G3 (Bethesda)">
        <title>A chromosome-level genome assembly of Zasmidium syzygii isolated from banana leaves.</title>
        <authorList>
            <person name="van Westerhoven A.C."/>
            <person name="Mehrabi R."/>
            <person name="Talebi R."/>
            <person name="Steentjes M.B.F."/>
            <person name="Corcolon B."/>
            <person name="Chong P.A."/>
            <person name="Kema G.H.J."/>
            <person name="Seidl M.F."/>
        </authorList>
    </citation>
    <scope>NUCLEOTIDE SEQUENCE [LARGE SCALE GENOMIC DNA]</scope>
    <source>
        <strain evidence="1 2">P124</strain>
    </source>
</reference>
<gene>
    <name evidence="1" type="ORF">PRZ48_013958</name>
</gene>
<protein>
    <recommendedName>
        <fullName evidence="3">F-box domain-containing protein</fullName>
    </recommendedName>
</protein>
<evidence type="ECO:0000313" key="2">
    <source>
        <dbReference type="Proteomes" id="UP001305779"/>
    </source>
</evidence>
<sequence>MPKKPPQQEASPPEDQLTKLPSEILHMIFDYLFCQHKPDKAFDNLNPTNSDDILTATCNHDLDYVSATSRILRAEVNEWAIHWLTTHESITNFKLPKTTNKSRTFNMLRSRKGLLTWAKNHCIFCGRSSVRRAIMMNGFKCCSKCDAKEWPDKLTKTTAQKQYGLKEHHLFPRLRDSTTKDRIVPKSPLPKIRYGTYTCAGGVATTNFLRKDVEKLATALHGDLDAYFEKRKANLEERRRRLAEKWETRKAVVGDAYENPVPLDGDDWSH</sequence>
<name>A0ABR0DZK8_ZASCE</name>
<dbReference type="InterPro" id="IPR037129">
    <property type="entry name" value="XPA_sf"/>
</dbReference>
<dbReference type="Gene3D" id="3.90.530.10">
    <property type="entry name" value="XPA C-terminal domain"/>
    <property type="match status" value="1"/>
</dbReference>